<dbReference type="Pfam" id="PF00291">
    <property type="entry name" value="PALP"/>
    <property type="match status" value="1"/>
</dbReference>
<dbReference type="EMBL" id="JAAGME010000515">
    <property type="protein sequence ID" value="NEB67843.1"/>
    <property type="molecule type" value="Genomic_DNA"/>
</dbReference>
<name>A0A6N9V5A8_STRMI</name>
<dbReference type="AlphaFoldDB" id="A0A6N9V5A8"/>
<dbReference type="SUPFAM" id="SSF53686">
    <property type="entry name" value="Tryptophan synthase beta subunit-like PLP-dependent enzymes"/>
    <property type="match status" value="1"/>
</dbReference>
<dbReference type="InterPro" id="IPR036052">
    <property type="entry name" value="TrpB-like_PALP_sf"/>
</dbReference>
<dbReference type="Gene3D" id="3.40.50.1100">
    <property type="match status" value="2"/>
</dbReference>
<evidence type="ECO:0000313" key="4">
    <source>
        <dbReference type="EMBL" id="NEB67843.1"/>
    </source>
</evidence>
<dbReference type="Proteomes" id="UP000471648">
    <property type="component" value="Unassembled WGS sequence"/>
</dbReference>
<feature type="non-terminal residue" evidence="4">
    <location>
        <position position="82"/>
    </location>
</feature>
<dbReference type="RefSeq" id="WP_164357188.1">
    <property type="nucleotide sequence ID" value="NZ_JAAGME010000515.1"/>
</dbReference>
<organism evidence="4 5">
    <name type="scientific">Streptomyces microflavus</name>
    <name type="common">Streptomyces lipmanii</name>
    <dbReference type="NCBI Taxonomy" id="1919"/>
    <lineage>
        <taxon>Bacteria</taxon>
        <taxon>Bacillati</taxon>
        <taxon>Actinomycetota</taxon>
        <taxon>Actinomycetes</taxon>
        <taxon>Kitasatosporales</taxon>
        <taxon>Streptomycetaceae</taxon>
        <taxon>Streptomyces</taxon>
    </lineage>
</organism>
<feature type="domain" description="Tryptophan synthase beta chain-like PALP" evidence="3">
    <location>
        <begin position="21"/>
        <end position="81"/>
    </location>
</feature>
<accession>A0A6N9V5A8</accession>
<dbReference type="InterPro" id="IPR001926">
    <property type="entry name" value="TrpB-like_PALP"/>
</dbReference>
<protein>
    <submittedName>
        <fullName evidence="4">Pyridoxal-phosphate dependent enzyme</fullName>
    </submittedName>
</protein>
<evidence type="ECO:0000256" key="1">
    <source>
        <dbReference type="ARBA" id="ARBA00001933"/>
    </source>
</evidence>
<evidence type="ECO:0000259" key="3">
    <source>
        <dbReference type="Pfam" id="PF00291"/>
    </source>
</evidence>
<keyword evidence="2" id="KW-0663">Pyridoxal phosphate</keyword>
<proteinExistence type="predicted"/>
<gene>
    <name evidence="4" type="ORF">G3I39_12415</name>
</gene>
<comment type="cofactor">
    <cofactor evidence="1">
        <name>pyridoxal 5'-phosphate</name>
        <dbReference type="ChEBI" id="CHEBI:597326"/>
    </cofactor>
</comment>
<comment type="caution">
    <text evidence="4">The sequence shown here is derived from an EMBL/GenBank/DDBJ whole genome shotgun (WGS) entry which is preliminary data.</text>
</comment>
<sequence>MRVVTAPYEPLESQVYVDLRPTFGRDLLLRVEGFNFAGSLKLRAAARLVAAAEQSGRLGNDSILIESSSGNLGLALAMIAAN</sequence>
<reference evidence="4 5" key="1">
    <citation type="submission" date="2020-01" db="EMBL/GenBank/DDBJ databases">
        <title>Insect and environment-associated Actinomycetes.</title>
        <authorList>
            <person name="Currrie C."/>
            <person name="Chevrette M."/>
            <person name="Carlson C."/>
            <person name="Stubbendieck R."/>
            <person name="Wendt-Pienkowski E."/>
        </authorList>
    </citation>
    <scope>NUCLEOTIDE SEQUENCE [LARGE SCALE GENOMIC DNA]</scope>
    <source>
        <strain evidence="4 5">SID14438</strain>
    </source>
</reference>
<evidence type="ECO:0000256" key="2">
    <source>
        <dbReference type="ARBA" id="ARBA00022898"/>
    </source>
</evidence>
<dbReference type="GO" id="GO:1901605">
    <property type="term" value="P:alpha-amino acid metabolic process"/>
    <property type="evidence" value="ECO:0007669"/>
    <property type="project" value="UniProtKB-ARBA"/>
</dbReference>
<evidence type="ECO:0000313" key="5">
    <source>
        <dbReference type="Proteomes" id="UP000471648"/>
    </source>
</evidence>